<evidence type="ECO:0000313" key="1">
    <source>
        <dbReference type="EMBL" id="EQD67240.1"/>
    </source>
</evidence>
<protein>
    <submittedName>
        <fullName evidence="1">Prephenate dehydrogenase</fullName>
    </submittedName>
</protein>
<dbReference type="AlphaFoldDB" id="T1CIE6"/>
<dbReference type="EMBL" id="AUZY01003814">
    <property type="protein sequence ID" value="EQD67240.1"/>
    <property type="molecule type" value="Genomic_DNA"/>
</dbReference>
<name>T1CIE6_9ZZZZ</name>
<proteinExistence type="predicted"/>
<dbReference type="InterPro" id="IPR036291">
    <property type="entry name" value="NAD(P)-bd_dom_sf"/>
</dbReference>
<reference evidence="1" key="1">
    <citation type="submission" date="2013-08" db="EMBL/GenBank/DDBJ databases">
        <authorList>
            <person name="Mendez C."/>
            <person name="Richter M."/>
            <person name="Ferrer M."/>
            <person name="Sanchez J."/>
        </authorList>
    </citation>
    <scope>NUCLEOTIDE SEQUENCE</scope>
</reference>
<organism evidence="1">
    <name type="scientific">mine drainage metagenome</name>
    <dbReference type="NCBI Taxonomy" id="410659"/>
    <lineage>
        <taxon>unclassified sequences</taxon>
        <taxon>metagenomes</taxon>
        <taxon>ecological metagenomes</taxon>
    </lineage>
</organism>
<reference evidence="1" key="2">
    <citation type="journal article" date="2014" name="ISME J.">
        <title>Microbial stratification in low pH oxic and suboxic macroscopic growths along an acid mine drainage.</title>
        <authorList>
            <person name="Mendez-Garcia C."/>
            <person name="Mesa V."/>
            <person name="Sprenger R.R."/>
            <person name="Richter M."/>
            <person name="Diez M.S."/>
            <person name="Solano J."/>
            <person name="Bargiela R."/>
            <person name="Golyshina O.V."/>
            <person name="Manteca A."/>
            <person name="Ramos J.L."/>
            <person name="Gallego J.R."/>
            <person name="Llorente I."/>
            <person name="Martins Dos Santos V.A."/>
            <person name="Jensen O.N."/>
            <person name="Pelaez A.I."/>
            <person name="Sanchez J."/>
            <person name="Ferrer M."/>
        </authorList>
    </citation>
    <scope>NUCLEOTIDE SEQUENCE</scope>
</reference>
<comment type="caution">
    <text evidence="1">The sequence shown here is derived from an EMBL/GenBank/DDBJ whole genome shotgun (WGS) entry which is preliminary data.</text>
</comment>
<dbReference type="Gene3D" id="3.40.50.720">
    <property type="entry name" value="NAD(P)-binding Rossmann-like Domain"/>
    <property type="match status" value="1"/>
</dbReference>
<dbReference type="SUPFAM" id="SSF51735">
    <property type="entry name" value="NAD(P)-binding Rossmann-fold domains"/>
    <property type="match status" value="1"/>
</dbReference>
<accession>T1CIE6</accession>
<gene>
    <name evidence="1" type="ORF">B1B_05998</name>
</gene>
<sequence>MKIFVLGNQGRMGTFLTDFLGKKGFSVNGSDITGDKAQGNEDEMRDSDVLILAVPQDEALKFVIEHEDFSNMVEIGSVKSIFRKFADKIVSIHPLFGPLSEDSEPRNPHFHQQGAIISFFSTPRAVCPECAREWKETGYRSEIKRLKALLRTENSINENR</sequence>